<evidence type="ECO:0000313" key="2">
    <source>
        <dbReference type="EMBL" id="ARX95994.1"/>
    </source>
</evidence>
<protein>
    <recommendedName>
        <fullName evidence="3">Ycf55</fullName>
    </recommendedName>
</protein>
<evidence type="ECO:0008006" key="3">
    <source>
        <dbReference type="Google" id="ProtNLM"/>
    </source>
</evidence>
<evidence type="ECO:0000256" key="1">
    <source>
        <dbReference type="SAM" id="Phobius"/>
    </source>
</evidence>
<feature type="transmembrane region" description="Helical" evidence="1">
    <location>
        <begin position="69"/>
        <end position="93"/>
    </location>
</feature>
<reference evidence="2" key="1">
    <citation type="submission" date="2016-11" db="EMBL/GenBank/DDBJ databases">
        <title>Chloroplast genome of compsopogon caeruleus.</title>
        <authorList>
            <person name="Nan F."/>
        </authorList>
    </citation>
    <scope>NUCLEOTIDE SEQUENCE</scope>
</reference>
<organism evidence="2">
    <name type="scientific">Compsopogon caeruleus</name>
    <dbReference type="NCBI Taxonomy" id="31354"/>
    <lineage>
        <taxon>Eukaryota</taxon>
        <taxon>Rhodophyta</taxon>
        <taxon>Compsopogonophyceae</taxon>
        <taxon>Compsopogonales</taxon>
        <taxon>Compsopogonaceae</taxon>
        <taxon>Compsopogon</taxon>
    </lineage>
</organism>
<name>A0A1Z1XAW5_9RHOD</name>
<dbReference type="Pfam" id="PF12452">
    <property type="entry name" value="DUF3685"/>
    <property type="match status" value="1"/>
</dbReference>
<keyword evidence="2" id="KW-0150">Chloroplast</keyword>
<gene>
    <name evidence="2" type="primary">orf329</name>
</gene>
<dbReference type="InterPro" id="IPR022552">
    <property type="entry name" value="UPF_Ycf55"/>
</dbReference>
<dbReference type="EMBL" id="KY083067">
    <property type="protein sequence ID" value="ARX95994.1"/>
    <property type="molecule type" value="Genomic_DNA"/>
</dbReference>
<keyword evidence="2" id="KW-0934">Plastid</keyword>
<dbReference type="GeneID" id="33366871"/>
<sequence>MSNSELLINKLFDRYNSSSLQKLAVIFVELEVKFSLGLENIENKNQFYHLYILDYHNQSELLLMILKEIIIVFLTILQLNFSISQLIINNFFLKKIIYNIFIKFFNKYLSNKEILNILKKYYSTNLLNKLDVILWQELCLSSLFELSYYESKKKFHLIVSSNLYLDQMSLLFENFILKIANSMSAELYYYINDNNIEYSILNLLNPRYLSLRNFRYLKNNLFLSSLLDNYIYIPKLIYNNKYKALHLSSNKITSYIFNCYRNEEISYLSNLQLIIIIFLELQDLLWPKIRRTLYSFGKLIIYIYTYLFGNTIRIFFQNIKDITQYFFK</sequence>
<keyword evidence="1" id="KW-0472">Membrane</keyword>
<feature type="transmembrane region" description="Helical" evidence="1">
    <location>
        <begin position="299"/>
        <end position="316"/>
    </location>
</feature>
<dbReference type="RefSeq" id="YP_009402636.1">
    <property type="nucleotide sequence ID" value="NC_035350.1"/>
</dbReference>
<accession>A0A1Z1XAW5</accession>
<keyword evidence="1" id="KW-1133">Transmembrane helix</keyword>
<dbReference type="AlphaFoldDB" id="A0A1Z1XAW5"/>
<proteinExistence type="predicted"/>
<keyword evidence="1" id="KW-0812">Transmembrane</keyword>
<geneLocation type="chloroplast" evidence="2"/>